<sequence>MEDYEQELCGVEDDFHNQFAAELEVLAELEGASTPSPSGVPLFTAGRPPRTFEEALARGDAASSPAPAASVGSSQGGARKRQVDADLQPAGSLPHAPRIKRPRLQVVKRLNFRSEEMEEPPPPDSSPTDITPPPSPEDLAELWGHGVSEAAADVGLTRASPAARNPVLRRPPILEDYVHVTSTEGVRAYLVLRADPMAPGVQGSLLHVPWRGGGQLDLLGVSLASLKKQVDGEPVVCTAAGAAASGGPEAFRHPAQSQVGGGGGSPALGGP</sequence>
<feature type="compositionally biased region" description="Gly residues" evidence="1">
    <location>
        <begin position="259"/>
        <end position="271"/>
    </location>
</feature>
<dbReference type="EMBL" id="AK293846">
    <property type="protein sequence ID" value="BAG57244.1"/>
    <property type="molecule type" value="mRNA"/>
</dbReference>
<feature type="region of interest" description="Disordered" evidence="1">
    <location>
        <begin position="30"/>
        <end position="100"/>
    </location>
</feature>
<evidence type="ECO:0000313" key="2">
    <source>
        <dbReference type="EMBL" id="BAG57244.1"/>
    </source>
</evidence>
<organism evidence="2">
    <name type="scientific">Homo sapiens</name>
    <name type="common">Human</name>
    <dbReference type="NCBI Taxonomy" id="9606"/>
    <lineage>
        <taxon>Eukaryota</taxon>
        <taxon>Metazoa</taxon>
        <taxon>Chordata</taxon>
        <taxon>Craniata</taxon>
        <taxon>Vertebrata</taxon>
        <taxon>Euteleostomi</taxon>
        <taxon>Mammalia</taxon>
        <taxon>Eutheria</taxon>
        <taxon>Euarchontoglires</taxon>
        <taxon>Primates</taxon>
        <taxon>Haplorrhini</taxon>
        <taxon>Catarrhini</taxon>
        <taxon>Hominidae</taxon>
        <taxon>Homo</taxon>
    </lineage>
</organism>
<dbReference type="PeptideAtlas" id="B4DEY3"/>
<feature type="region of interest" description="Disordered" evidence="1">
    <location>
        <begin position="114"/>
        <end position="141"/>
    </location>
</feature>
<reference evidence="2" key="1">
    <citation type="submission" date="2007-10" db="EMBL/GenBank/DDBJ databases">
        <title>NEDO human cDNA sequencing project focused on splicing variants.</title>
        <authorList>
            <person name="Wakamatsu A."/>
            <person name="Yamamoto J."/>
            <person name="Kimura K."/>
            <person name="Ishii S."/>
            <person name="Watanabe K."/>
            <person name="Sugiyama A."/>
            <person name="Murakawa K."/>
            <person name="Kaida T."/>
            <person name="Tsuchiya K."/>
            <person name="Fukuzumi Y."/>
            <person name="Kumagai A."/>
            <person name="Oishi Y."/>
            <person name="Yamamoto S."/>
            <person name="Ono Y."/>
            <person name="Komori Y."/>
            <person name="Yamazaki M."/>
            <person name="Kisu Y."/>
            <person name="Nishikawa T."/>
            <person name="Sugano S."/>
            <person name="Nomura N."/>
            <person name="Isogai T."/>
        </authorList>
    </citation>
    <scope>NUCLEOTIDE SEQUENCE</scope>
    <source>
        <tissue evidence="2">Cerebellum</tissue>
    </source>
</reference>
<evidence type="ECO:0000256" key="1">
    <source>
        <dbReference type="SAM" id="MobiDB-lite"/>
    </source>
</evidence>
<accession>B4DEY3</accession>
<dbReference type="AlphaFoldDB" id="B4DEY3"/>
<proteinExistence type="evidence at transcript level"/>
<feature type="compositionally biased region" description="Pro residues" evidence="1">
    <location>
        <begin position="122"/>
        <end position="136"/>
    </location>
</feature>
<protein>
    <submittedName>
        <fullName evidence="2">cDNA FLJ56678, highly similar to Homo sapiens CTF18, chromosome transmission fidelity factor 18 homolog, mRNA</fullName>
    </submittedName>
</protein>
<feature type="region of interest" description="Disordered" evidence="1">
    <location>
        <begin position="246"/>
        <end position="271"/>
    </location>
</feature>
<feature type="compositionally biased region" description="Low complexity" evidence="1">
    <location>
        <begin position="58"/>
        <end position="77"/>
    </location>
</feature>
<name>B4DEY3_HUMAN</name>